<organism evidence="1 2">
    <name type="scientific">Falsigemmobacter faecalis</name>
    <dbReference type="NCBI Taxonomy" id="2488730"/>
    <lineage>
        <taxon>Bacteria</taxon>
        <taxon>Pseudomonadati</taxon>
        <taxon>Pseudomonadota</taxon>
        <taxon>Alphaproteobacteria</taxon>
        <taxon>Rhodobacterales</taxon>
        <taxon>Paracoccaceae</taxon>
        <taxon>Falsigemmobacter</taxon>
    </lineage>
</organism>
<accession>A0A3P3DCA1</accession>
<dbReference type="OrthoDB" id="7917345at2"/>
<dbReference type="RefSeq" id="WP_124966351.1">
    <property type="nucleotide sequence ID" value="NZ_RRAZ01000033.1"/>
</dbReference>
<dbReference type="AlphaFoldDB" id="A0A3P3DCA1"/>
<sequence length="109" mass="11994">MTEEAPNVVTEDGLRKLLALGYRAEVVCKETGGKRHNTWTGNWIIRAVGPDNGAEKLLVTSRAYFKVREFKTVVGLVSFLSDMGFTTAHVPLEAGGRVQHQLPTLPVED</sequence>
<dbReference type="Proteomes" id="UP000282125">
    <property type="component" value="Unassembled WGS sequence"/>
</dbReference>
<name>A0A3P3DCA1_9RHOB</name>
<reference evidence="1 2" key="1">
    <citation type="submission" date="2018-11" db="EMBL/GenBank/DDBJ databases">
        <title>Gemmobacter sp. nov., YIM 102744-1 draft genome.</title>
        <authorList>
            <person name="Li G."/>
            <person name="Jiang Y."/>
        </authorList>
    </citation>
    <scope>NUCLEOTIDE SEQUENCE [LARGE SCALE GENOMIC DNA]</scope>
    <source>
        <strain evidence="1 2">YIM 102744-1</strain>
    </source>
</reference>
<protein>
    <submittedName>
        <fullName evidence="1">Uncharacterized protein</fullName>
    </submittedName>
</protein>
<evidence type="ECO:0000313" key="2">
    <source>
        <dbReference type="Proteomes" id="UP000282125"/>
    </source>
</evidence>
<gene>
    <name evidence="1" type="ORF">EG244_16880</name>
</gene>
<comment type="caution">
    <text evidence="1">The sequence shown here is derived from an EMBL/GenBank/DDBJ whole genome shotgun (WGS) entry which is preliminary data.</text>
</comment>
<dbReference type="EMBL" id="RRAZ01000033">
    <property type="protein sequence ID" value="RRH71072.1"/>
    <property type="molecule type" value="Genomic_DNA"/>
</dbReference>
<keyword evidence="2" id="KW-1185">Reference proteome</keyword>
<evidence type="ECO:0000313" key="1">
    <source>
        <dbReference type="EMBL" id="RRH71072.1"/>
    </source>
</evidence>
<proteinExistence type="predicted"/>